<accession>A7N6G6</accession>
<organism evidence="1 2">
    <name type="scientific">Vibrio campbellii (strain ATCC BAA-1116)</name>
    <dbReference type="NCBI Taxonomy" id="2902295"/>
    <lineage>
        <taxon>Bacteria</taxon>
        <taxon>Pseudomonadati</taxon>
        <taxon>Pseudomonadota</taxon>
        <taxon>Gammaproteobacteria</taxon>
        <taxon>Vibrionales</taxon>
        <taxon>Vibrionaceae</taxon>
        <taxon>Vibrio</taxon>
    </lineage>
</organism>
<protein>
    <submittedName>
        <fullName evidence="1">Uncharacterized protein</fullName>
    </submittedName>
</protein>
<name>A7N6G6_VIBC1</name>
<dbReference type="KEGG" id="vha:VIBHAR_06301"/>
<dbReference type="EMBL" id="CP000790">
    <property type="protein sequence ID" value="ABU74193.1"/>
    <property type="molecule type" value="Genomic_DNA"/>
</dbReference>
<evidence type="ECO:0000313" key="2">
    <source>
        <dbReference type="Proteomes" id="UP000008152"/>
    </source>
</evidence>
<gene>
    <name evidence="1" type="ordered locus">VIBHAR_06301</name>
</gene>
<dbReference type="Proteomes" id="UP000008152">
    <property type="component" value="Chromosome II"/>
</dbReference>
<dbReference type="AlphaFoldDB" id="A7N6G6"/>
<evidence type="ECO:0000313" key="1">
    <source>
        <dbReference type="EMBL" id="ABU74193.1"/>
    </source>
</evidence>
<reference evidence="1 2" key="1">
    <citation type="submission" date="2007-08" db="EMBL/GenBank/DDBJ databases">
        <authorList>
            <consortium name="The Vibrio harveyi Genome Sequencing Project"/>
            <person name="Bassler B."/>
            <person name="Clifton S.W."/>
            <person name="Fulton L."/>
            <person name="Delehaunty K."/>
            <person name="Fronick C."/>
            <person name="Harrison M."/>
            <person name="Markivic C."/>
            <person name="Fulton R."/>
            <person name="Tin-Wollam A.-M."/>
            <person name="Shah N."/>
            <person name="Pepin K."/>
            <person name="Nash W."/>
            <person name="Thiruvilangam P."/>
            <person name="Bhonagiri V."/>
            <person name="Waters C."/>
            <person name="Tu K.C."/>
            <person name="Irgon J."/>
            <person name="Wilson R.K."/>
        </authorList>
    </citation>
    <scope>NUCLEOTIDE SEQUENCE [LARGE SCALE GENOMIC DNA]</scope>
    <source>
        <strain evidence="2">ATCC BAA-1116 / BB120</strain>
    </source>
</reference>
<sequence length="55" mass="6432">MRISFVIIANLVDDNHTKWGIPSANFQFKGRVSWLRFRHFQVIKASLNDKSISEI</sequence>
<proteinExistence type="predicted"/>